<keyword evidence="2" id="KW-0238">DNA-binding</keyword>
<evidence type="ECO:0000256" key="2">
    <source>
        <dbReference type="ARBA" id="ARBA00023125"/>
    </source>
</evidence>
<dbReference type="InterPro" id="IPR008920">
    <property type="entry name" value="TF_FadR/GntR_C"/>
</dbReference>
<dbReference type="eggNOG" id="COG2186">
    <property type="taxonomic scope" value="Bacteria"/>
</dbReference>
<dbReference type="PROSITE" id="PS50949">
    <property type="entry name" value="HTH_GNTR"/>
    <property type="match status" value="1"/>
</dbReference>
<evidence type="ECO:0000256" key="3">
    <source>
        <dbReference type="ARBA" id="ARBA00023163"/>
    </source>
</evidence>
<dbReference type="PRINTS" id="PR00035">
    <property type="entry name" value="HTHGNTR"/>
</dbReference>
<dbReference type="KEGG" id="kba:A0U89_12855"/>
<dbReference type="Pfam" id="PF00392">
    <property type="entry name" value="GntR"/>
    <property type="match status" value="1"/>
</dbReference>
<keyword evidence="1" id="KW-0805">Transcription regulation</keyword>
<keyword evidence="6" id="KW-1185">Reference proteome</keyword>
<feature type="domain" description="HTH gntR-type" evidence="4">
    <location>
        <begin position="11"/>
        <end position="79"/>
    </location>
</feature>
<dbReference type="InterPro" id="IPR036390">
    <property type="entry name" value="WH_DNA-bd_sf"/>
</dbReference>
<keyword evidence="3" id="KW-0804">Transcription</keyword>
<reference evidence="5 6" key="1">
    <citation type="journal article" date="2016" name="Microb. Cell Fact.">
        <title>Dissection of exopolysaccharide biosynthesis in Kozakia baliensis.</title>
        <authorList>
            <person name="Brandt J.U."/>
            <person name="Jakob F."/>
            <person name="Behr J."/>
            <person name="Geissler A.J."/>
            <person name="Vogel R.F."/>
        </authorList>
    </citation>
    <scope>NUCLEOTIDE SEQUENCE [LARGE SCALE GENOMIC DNA]</scope>
    <source>
        <strain evidence="5 6">DSM 14400</strain>
    </source>
</reference>
<dbReference type="AlphaFoldDB" id="A0A1D8UW60"/>
<evidence type="ECO:0000313" key="5">
    <source>
        <dbReference type="EMBL" id="AOX17872.1"/>
    </source>
</evidence>
<dbReference type="EMBL" id="CP014674">
    <property type="protein sequence ID" value="AOX17872.1"/>
    <property type="molecule type" value="Genomic_DNA"/>
</dbReference>
<evidence type="ECO:0000313" key="6">
    <source>
        <dbReference type="Proteomes" id="UP000179145"/>
    </source>
</evidence>
<name>A0A1D8UW60_9PROT</name>
<dbReference type="CDD" id="cd07377">
    <property type="entry name" value="WHTH_GntR"/>
    <property type="match status" value="1"/>
</dbReference>
<dbReference type="SMART" id="SM00895">
    <property type="entry name" value="FCD"/>
    <property type="match status" value="1"/>
</dbReference>
<dbReference type="SMART" id="SM00345">
    <property type="entry name" value="HTH_GNTR"/>
    <property type="match status" value="1"/>
</dbReference>
<dbReference type="PANTHER" id="PTHR43537:SF18">
    <property type="entry name" value="L-LACTATE DEHYDROGENASE OPERON REGULATORY PROTEIN-RELATED"/>
    <property type="match status" value="1"/>
</dbReference>
<dbReference type="SUPFAM" id="SSF48008">
    <property type="entry name" value="GntR ligand-binding domain-like"/>
    <property type="match status" value="1"/>
</dbReference>
<dbReference type="GO" id="GO:0003677">
    <property type="term" value="F:DNA binding"/>
    <property type="evidence" value="ECO:0007669"/>
    <property type="project" value="UniProtKB-KW"/>
</dbReference>
<protein>
    <recommendedName>
        <fullName evidence="4">HTH gntR-type domain-containing protein</fullName>
    </recommendedName>
</protein>
<dbReference type="Gene3D" id="1.10.10.10">
    <property type="entry name" value="Winged helix-like DNA-binding domain superfamily/Winged helix DNA-binding domain"/>
    <property type="match status" value="1"/>
</dbReference>
<sequence>MKNKPSSLTGPRLADRVALRLSEMIAEQGLKPGDRLPAERELSQQMGVSRSSLREAIQKLTAQNQLYARQGGGTYVRKPTINWFTQTVRMPLEPLFESDPAYGLDVLEARHGLESNAAYHAALRATPQDKARILECFERMAACHGRGDPMIEARADADFHLAIVEASHNLVLKQVVVSLYELVEVSISRSLSKLYVVPEIYDRLEGQHRDLMDAVLLGNGEQAAQAAADHLYAVKNFLAQFEEEDARQRRAKVELPKRHDIAI</sequence>
<dbReference type="GO" id="GO:0003700">
    <property type="term" value="F:DNA-binding transcription factor activity"/>
    <property type="evidence" value="ECO:0007669"/>
    <property type="project" value="InterPro"/>
</dbReference>
<dbReference type="Proteomes" id="UP000179145">
    <property type="component" value="Chromosome"/>
</dbReference>
<dbReference type="STRING" id="153496.A0U89_12855"/>
<gene>
    <name evidence="5" type="ORF">A0U89_12855</name>
</gene>
<dbReference type="Gene3D" id="1.20.120.530">
    <property type="entry name" value="GntR ligand-binding domain-like"/>
    <property type="match status" value="1"/>
</dbReference>
<dbReference type="InterPro" id="IPR000524">
    <property type="entry name" value="Tscrpt_reg_HTH_GntR"/>
</dbReference>
<dbReference type="SUPFAM" id="SSF46785">
    <property type="entry name" value="Winged helix' DNA-binding domain"/>
    <property type="match status" value="1"/>
</dbReference>
<dbReference type="InterPro" id="IPR036388">
    <property type="entry name" value="WH-like_DNA-bd_sf"/>
</dbReference>
<organism evidence="5 6">
    <name type="scientific">Kozakia baliensis</name>
    <dbReference type="NCBI Taxonomy" id="153496"/>
    <lineage>
        <taxon>Bacteria</taxon>
        <taxon>Pseudomonadati</taxon>
        <taxon>Pseudomonadota</taxon>
        <taxon>Alphaproteobacteria</taxon>
        <taxon>Acetobacterales</taxon>
        <taxon>Acetobacteraceae</taxon>
        <taxon>Kozakia</taxon>
    </lineage>
</organism>
<dbReference type="InterPro" id="IPR011711">
    <property type="entry name" value="GntR_C"/>
</dbReference>
<dbReference type="OrthoDB" id="7347280at2"/>
<accession>A0A1D8UW60</accession>
<evidence type="ECO:0000256" key="1">
    <source>
        <dbReference type="ARBA" id="ARBA00023015"/>
    </source>
</evidence>
<dbReference type="Pfam" id="PF07729">
    <property type="entry name" value="FCD"/>
    <property type="match status" value="1"/>
</dbReference>
<proteinExistence type="predicted"/>
<evidence type="ECO:0000259" key="4">
    <source>
        <dbReference type="PROSITE" id="PS50949"/>
    </source>
</evidence>
<dbReference type="PANTHER" id="PTHR43537">
    <property type="entry name" value="TRANSCRIPTIONAL REGULATOR, GNTR FAMILY"/>
    <property type="match status" value="1"/>
</dbReference>